<dbReference type="GO" id="GO:0071555">
    <property type="term" value="P:cell wall organization"/>
    <property type="evidence" value="ECO:0007669"/>
    <property type="project" value="UniProtKB-UniRule"/>
</dbReference>
<dbReference type="OrthoDB" id="9809748at2"/>
<keyword evidence="4 7" id="KW-0133">Cell shape</keyword>
<evidence type="ECO:0000256" key="1">
    <source>
        <dbReference type="ARBA" id="ARBA00004752"/>
    </source>
</evidence>
<keyword evidence="6 7" id="KW-0961">Cell wall biogenesis/degradation</keyword>
<evidence type="ECO:0000256" key="5">
    <source>
        <dbReference type="ARBA" id="ARBA00022984"/>
    </source>
</evidence>
<dbReference type="Pfam" id="PF03734">
    <property type="entry name" value="YkuD"/>
    <property type="match status" value="1"/>
</dbReference>
<dbReference type="InterPro" id="IPR038063">
    <property type="entry name" value="Transpep_catalytic_dom"/>
</dbReference>
<name>A0A285NBJ1_9AQUI</name>
<dbReference type="GO" id="GO:0009252">
    <property type="term" value="P:peptidoglycan biosynthetic process"/>
    <property type="evidence" value="ECO:0007669"/>
    <property type="project" value="UniProtKB-UniPathway"/>
</dbReference>
<proteinExistence type="inferred from homology"/>
<dbReference type="SUPFAM" id="SSF141523">
    <property type="entry name" value="L,D-transpeptidase catalytic domain-like"/>
    <property type="match status" value="1"/>
</dbReference>
<dbReference type="RefSeq" id="WP_096999817.1">
    <property type="nucleotide sequence ID" value="NZ_OBEI01000002.1"/>
</dbReference>
<evidence type="ECO:0000256" key="6">
    <source>
        <dbReference type="ARBA" id="ARBA00023316"/>
    </source>
</evidence>
<dbReference type="GO" id="GO:0008360">
    <property type="term" value="P:regulation of cell shape"/>
    <property type="evidence" value="ECO:0007669"/>
    <property type="project" value="UniProtKB-UniRule"/>
</dbReference>
<protein>
    <submittedName>
        <fullName evidence="9">Murein L,D-transpeptidase YafK</fullName>
    </submittedName>
</protein>
<dbReference type="Gene3D" id="2.40.440.10">
    <property type="entry name" value="L,D-transpeptidase catalytic domain-like"/>
    <property type="match status" value="1"/>
</dbReference>
<dbReference type="UniPathway" id="UPA00219"/>
<reference evidence="10" key="1">
    <citation type="submission" date="2017-09" db="EMBL/GenBank/DDBJ databases">
        <authorList>
            <person name="Varghese N."/>
            <person name="Submissions S."/>
        </authorList>
    </citation>
    <scope>NUCLEOTIDE SEQUENCE [LARGE SCALE GENOMIC DNA]</scope>
    <source>
        <strain evidence="10">DSM 15103</strain>
    </source>
</reference>
<dbReference type="PROSITE" id="PS52029">
    <property type="entry name" value="LD_TPASE"/>
    <property type="match status" value="1"/>
</dbReference>
<accession>A0A285NBJ1</accession>
<dbReference type="PANTHER" id="PTHR36699">
    <property type="entry name" value="LD-TRANSPEPTIDASE"/>
    <property type="match status" value="1"/>
</dbReference>
<dbReference type="GO" id="GO:0016740">
    <property type="term" value="F:transferase activity"/>
    <property type="evidence" value="ECO:0007669"/>
    <property type="project" value="UniProtKB-KW"/>
</dbReference>
<keyword evidence="5 7" id="KW-0573">Peptidoglycan synthesis</keyword>
<evidence type="ECO:0000313" key="10">
    <source>
        <dbReference type="Proteomes" id="UP000219036"/>
    </source>
</evidence>
<dbReference type="CDD" id="cd16913">
    <property type="entry name" value="YkuD_like"/>
    <property type="match status" value="1"/>
</dbReference>
<dbReference type="EMBL" id="OBEI01000002">
    <property type="protein sequence ID" value="SNZ06297.1"/>
    <property type="molecule type" value="Genomic_DNA"/>
</dbReference>
<dbReference type="AlphaFoldDB" id="A0A285NBJ1"/>
<sequence>MRAFLLLLLLFKIAFSEEYVYSNVLMLPSHLKAIIVSKSHQKLIVVQLKEGYPVVLDEMVSITGLRFGDKIQKGDMRTPSGVYFPVSFKPGYTLPSYYGEGAFPLNYPNALDKYILRRTGTGIWIHGSEKKELLFFSSKGCVILKNGDLKKLSNYIFLKKTPVIIQERFLRLPVSEYKKYQKKVLDFLEKWKDALLKLYNGDTEVLYNLYSPHFYSKYGTRYDQLQIYKKNLYSVGGNKPFVQFVNSMAFIDKRKNGKEYFAVYTQIGFLSGDEIRTAKKVIYLSADSMKILTEENF</sequence>
<keyword evidence="3" id="KW-0808">Transferase</keyword>
<organism evidence="9 10">
    <name type="scientific">Persephonella hydrogeniphila</name>
    <dbReference type="NCBI Taxonomy" id="198703"/>
    <lineage>
        <taxon>Bacteria</taxon>
        <taxon>Pseudomonadati</taxon>
        <taxon>Aquificota</taxon>
        <taxon>Aquificia</taxon>
        <taxon>Aquificales</taxon>
        <taxon>Hydrogenothermaceae</taxon>
        <taxon>Persephonella</taxon>
    </lineage>
</organism>
<feature type="active site" description="Nucleophile" evidence="7">
    <location>
        <position position="141"/>
    </location>
</feature>
<evidence type="ECO:0000313" key="9">
    <source>
        <dbReference type="EMBL" id="SNZ06297.1"/>
    </source>
</evidence>
<dbReference type="GO" id="GO:0004180">
    <property type="term" value="F:carboxypeptidase activity"/>
    <property type="evidence" value="ECO:0007669"/>
    <property type="project" value="UniProtKB-ARBA"/>
</dbReference>
<evidence type="ECO:0000256" key="7">
    <source>
        <dbReference type="PROSITE-ProRule" id="PRU01373"/>
    </source>
</evidence>
<feature type="active site" description="Proton donor/acceptor" evidence="7">
    <location>
        <position position="126"/>
    </location>
</feature>
<evidence type="ECO:0000256" key="3">
    <source>
        <dbReference type="ARBA" id="ARBA00022679"/>
    </source>
</evidence>
<dbReference type="Proteomes" id="UP000219036">
    <property type="component" value="Unassembled WGS sequence"/>
</dbReference>
<comment type="pathway">
    <text evidence="1 7">Cell wall biogenesis; peptidoglycan biosynthesis.</text>
</comment>
<dbReference type="PANTHER" id="PTHR36699:SF1">
    <property type="entry name" value="L,D-TRANSPEPTIDASE YAFK-RELATED"/>
    <property type="match status" value="1"/>
</dbReference>
<evidence type="ECO:0000256" key="4">
    <source>
        <dbReference type="ARBA" id="ARBA00022960"/>
    </source>
</evidence>
<comment type="similarity">
    <text evidence="2">Belongs to the YkuD family.</text>
</comment>
<evidence type="ECO:0000256" key="2">
    <source>
        <dbReference type="ARBA" id="ARBA00005992"/>
    </source>
</evidence>
<feature type="domain" description="L,D-TPase catalytic" evidence="8">
    <location>
        <begin position="32"/>
        <end position="166"/>
    </location>
</feature>
<dbReference type="InterPro" id="IPR005490">
    <property type="entry name" value="LD_TPept_cat_dom"/>
</dbReference>
<evidence type="ECO:0000259" key="8">
    <source>
        <dbReference type="PROSITE" id="PS52029"/>
    </source>
</evidence>
<keyword evidence="10" id="KW-1185">Reference proteome</keyword>
<gene>
    <name evidence="9" type="ORF">SAMN06265182_0629</name>
</gene>